<dbReference type="EMBL" id="QEAS01000005">
    <property type="protein sequence ID" value="PWG81174.1"/>
    <property type="molecule type" value="Genomic_DNA"/>
</dbReference>
<evidence type="ECO:0000313" key="2">
    <source>
        <dbReference type="Proteomes" id="UP000245647"/>
    </source>
</evidence>
<gene>
    <name evidence="1" type="ORF">DDR33_07235</name>
</gene>
<protein>
    <submittedName>
        <fullName evidence="1">Uncharacterized protein</fullName>
    </submittedName>
</protein>
<keyword evidence="2" id="KW-1185">Reference proteome</keyword>
<proteinExistence type="predicted"/>
<organism evidence="1 2">
    <name type="scientific">Pararcticibacter amylolyticus</name>
    <dbReference type="NCBI Taxonomy" id="2173175"/>
    <lineage>
        <taxon>Bacteria</taxon>
        <taxon>Pseudomonadati</taxon>
        <taxon>Bacteroidota</taxon>
        <taxon>Sphingobacteriia</taxon>
        <taxon>Sphingobacteriales</taxon>
        <taxon>Sphingobacteriaceae</taxon>
        <taxon>Pararcticibacter</taxon>
    </lineage>
</organism>
<name>A0A2U2PIT3_9SPHI</name>
<reference evidence="1 2" key="1">
    <citation type="submission" date="2018-04" db="EMBL/GenBank/DDBJ databases">
        <title>Pedobacter chongqingensis sp. nov., isolated from a rottenly hemp rope.</title>
        <authorList>
            <person name="Cai Y."/>
        </authorList>
    </citation>
    <scope>NUCLEOTIDE SEQUENCE [LARGE SCALE GENOMIC DNA]</scope>
    <source>
        <strain evidence="1 2">FJ4-8</strain>
    </source>
</reference>
<comment type="caution">
    <text evidence="1">The sequence shown here is derived from an EMBL/GenBank/DDBJ whole genome shotgun (WGS) entry which is preliminary data.</text>
</comment>
<dbReference type="AlphaFoldDB" id="A0A2U2PIT3"/>
<sequence>MWKNEELFKLLQGEIAILSCKILGFSIYAEDDALVVDVDMKLLYLNDTCFKIRFLDVKEYAFYHNSNYYFYNVEAFKLLKKGSLFYLSFDPDEEEMSQISPKDNDFILSTEIEGHVLSAVSGIHGQ</sequence>
<accession>A0A2U2PIT3</accession>
<dbReference type="Proteomes" id="UP000245647">
    <property type="component" value="Unassembled WGS sequence"/>
</dbReference>
<evidence type="ECO:0000313" key="1">
    <source>
        <dbReference type="EMBL" id="PWG81174.1"/>
    </source>
</evidence>